<name>A0A2P5DCT4_PARAD</name>
<dbReference type="GO" id="GO:0042545">
    <property type="term" value="P:cell wall modification"/>
    <property type="evidence" value="ECO:0007669"/>
    <property type="project" value="UniProtKB-UniRule"/>
</dbReference>
<dbReference type="OrthoDB" id="2019149at2759"/>
<comment type="caution">
    <text evidence="14">The sequence shown here is derived from an EMBL/GenBank/DDBJ whole genome shotgun (WGS) entry which is preliminary data.</text>
</comment>
<keyword evidence="9 12" id="KW-0063">Aspartyl esterase</keyword>
<evidence type="ECO:0000256" key="9">
    <source>
        <dbReference type="ARBA" id="ARBA00023085"/>
    </source>
</evidence>
<keyword evidence="5" id="KW-0134">Cell wall</keyword>
<feature type="active site" evidence="11">
    <location>
        <position position="234"/>
    </location>
</feature>
<evidence type="ECO:0000256" key="3">
    <source>
        <dbReference type="ARBA" id="ARBA00008891"/>
    </source>
</evidence>
<dbReference type="PANTHER" id="PTHR31321">
    <property type="entry name" value="ACYL-COA THIOESTER HYDROLASE YBHC-RELATED"/>
    <property type="match status" value="1"/>
</dbReference>
<dbReference type="InterPro" id="IPR033131">
    <property type="entry name" value="Pectinesterase_Asp_AS"/>
</dbReference>
<keyword evidence="6" id="KW-0964">Secreted</keyword>
<dbReference type="GO" id="GO:0045490">
    <property type="term" value="P:pectin catabolic process"/>
    <property type="evidence" value="ECO:0007669"/>
    <property type="project" value="UniProtKB-UniRule"/>
</dbReference>
<dbReference type="FunFam" id="2.160.20.10:FF:000008">
    <property type="entry name" value="Pectinesterase"/>
    <property type="match status" value="1"/>
</dbReference>
<dbReference type="GO" id="GO:0030599">
    <property type="term" value="F:pectinesterase activity"/>
    <property type="evidence" value="ECO:0007669"/>
    <property type="project" value="UniProtKB-UniRule"/>
</dbReference>
<comment type="pathway">
    <text evidence="2 12">Glycan metabolism; pectin degradation; 2-dehydro-3-deoxy-D-gluconate from pectin: step 1/5.</text>
</comment>
<dbReference type="STRING" id="3476.A0A2P5DCT4"/>
<evidence type="ECO:0000313" key="15">
    <source>
        <dbReference type="Proteomes" id="UP000237105"/>
    </source>
</evidence>
<dbReference type="AlphaFoldDB" id="A0A2P5DCT4"/>
<organism evidence="14 15">
    <name type="scientific">Parasponia andersonii</name>
    <name type="common">Sponia andersonii</name>
    <dbReference type="NCBI Taxonomy" id="3476"/>
    <lineage>
        <taxon>Eukaryota</taxon>
        <taxon>Viridiplantae</taxon>
        <taxon>Streptophyta</taxon>
        <taxon>Embryophyta</taxon>
        <taxon>Tracheophyta</taxon>
        <taxon>Spermatophyta</taxon>
        <taxon>Magnoliopsida</taxon>
        <taxon>eudicotyledons</taxon>
        <taxon>Gunneridae</taxon>
        <taxon>Pentapetalae</taxon>
        <taxon>rosids</taxon>
        <taxon>fabids</taxon>
        <taxon>Rosales</taxon>
        <taxon>Cannabaceae</taxon>
        <taxon>Parasponia</taxon>
    </lineage>
</organism>
<comment type="catalytic activity">
    <reaction evidence="10 12">
        <text>[(1-&gt;4)-alpha-D-galacturonosyl methyl ester](n) + n H2O = [(1-&gt;4)-alpha-D-galacturonosyl](n) + n methanol + n H(+)</text>
        <dbReference type="Rhea" id="RHEA:22380"/>
        <dbReference type="Rhea" id="RHEA-COMP:14570"/>
        <dbReference type="Rhea" id="RHEA-COMP:14573"/>
        <dbReference type="ChEBI" id="CHEBI:15377"/>
        <dbReference type="ChEBI" id="CHEBI:15378"/>
        <dbReference type="ChEBI" id="CHEBI:17790"/>
        <dbReference type="ChEBI" id="CHEBI:140522"/>
        <dbReference type="ChEBI" id="CHEBI:140523"/>
        <dbReference type="EC" id="3.1.1.11"/>
    </reaction>
</comment>
<protein>
    <recommendedName>
        <fullName evidence="4 12">Pectinesterase</fullName>
        <ecNumber evidence="4 12">3.1.1.11</ecNumber>
    </recommendedName>
</protein>
<evidence type="ECO:0000256" key="6">
    <source>
        <dbReference type="ARBA" id="ARBA00022525"/>
    </source>
</evidence>
<dbReference type="UniPathway" id="UPA00545">
    <property type="reaction ID" value="UER00823"/>
</dbReference>
<keyword evidence="15" id="KW-1185">Reference proteome</keyword>
<evidence type="ECO:0000256" key="7">
    <source>
        <dbReference type="ARBA" id="ARBA00022729"/>
    </source>
</evidence>
<evidence type="ECO:0000256" key="12">
    <source>
        <dbReference type="RuleBase" id="RU000589"/>
    </source>
</evidence>
<evidence type="ECO:0000313" key="14">
    <source>
        <dbReference type="EMBL" id="PON71087.1"/>
    </source>
</evidence>
<evidence type="ECO:0000256" key="1">
    <source>
        <dbReference type="ARBA" id="ARBA00004191"/>
    </source>
</evidence>
<dbReference type="PANTHER" id="PTHR31321:SF87">
    <property type="entry name" value="PECTINESTERASE 63-RELATED"/>
    <property type="match status" value="1"/>
</dbReference>
<accession>A0A2P5DCT4</accession>
<feature type="non-terminal residue" evidence="14">
    <location>
        <position position="1"/>
    </location>
</feature>
<sequence length="385" mass="42547">KKKAMLENFSCNIVMGAIQVALVTILLSLEATTVVLGDDKKPIPASKSELDSWFKQNVKQLNKRESTLDPALYAAEKGVKVIKVRKDGKGDFKKITDAVNSVPNGNTRRVVISIGPGQYKEKITIDRSKKFVTLYGDPESRPTLVFDGTAAKYGTVDSATLITLADYFTAANLIIKNSAPRPDGKKKGAQAVALRVSGDKSAFYNCRIIGYQDTLCDDRGYHFFKDCYIEGTVDFIFGSGTSLYLTTELHVIGNNGIAVITAQARESDTEKTGYSFVHCKVTGNGRHAYLGRAWQTRPRVVYAYTTLSNAINPQGWSDNAHPERHNTVFYGEFKNLGLGSNKVGRVKYSKELTYNQVKPYISLGYIKGSSWLLPPPKAQYSYSIK</sequence>
<evidence type="ECO:0000256" key="4">
    <source>
        <dbReference type="ARBA" id="ARBA00013229"/>
    </source>
</evidence>
<comment type="similarity">
    <text evidence="3">Belongs to the pectinesterase family.</text>
</comment>
<evidence type="ECO:0000256" key="11">
    <source>
        <dbReference type="PROSITE-ProRule" id="PRU10040"/>
    </source>
</evidence>
<dbReference type="Proteomes" id="UP000237105">
    <property type="component" value="Unassembled WGS sequence"/>
</dbReference>
<dbReference type="PROSITE" id="PS00503">
    <property type="entry name" value="PECTINESTERASE_2"/>
    <property type="match status" value="1"/>
</dbReference>
<dbReference type="EC" id="3.1.1.11" evidence="4 12"/>
<dbReference type="Gene3D" id="2.160.20.10">
    <property type="entry name" value="Single-stranded right-handed beta-helix, Pectin lyase-like"/>
    <property type="match status" value="1"/>
</dbReference>
<reference evidence="15" key="1">
    <citation type="submission" date="2016-06" db="EMBL/GenBank/DDBJ databases">
        <title>Parallel loss of symbiosis genes in relatives of nitrogen-fixing non-legume Parasponia.</title>
        <authorList>
            <person name="Van Velzen R."/>
            <person name="Holmer R."/>
            <person name="Bu F."/>
            <person name="Rutten L."/>
            <person name="Van Zeijl A."/>
            <person name="Liu W."/>
            <person name="Santuari L."/>
            <person name="Cao Q."/>
            <person name="Sharma T."/>
            <person name="Shen D."/>
            <person name="Roswanjaya Y."/>
            <person name="Wardhani T."/>
            <person name="Kalhor M.S."/>
            <person name="Jansen J."/>
            <person name="Van den Hoogen J."/>
            <person name="Gungor B."/>
            <person name="Hartog M."/>
            <person name="Hontelez J."/>
            <person name="Verver J."/>
            <person name="Yang W.-C."/>
            <person name="Schijlen E."/>
            <person name="Repin R."/>
            <person name="Schilthuizen M."/>
            <person name="Schranz E."/>
            <person name="Heidstra R."/>
            <person name="Miyata K."/>
            <person name="Fedorova E."/>
            <person name="Kohlen W."/>
            <person name="Bisseling T."/>
            <person name="Smit S."/>
            <person name="Geurts R."/>
        </authorList>
    </citation>
    <scope>NUCLEOTIDE SEQUENCE [LARGE SCALE GENOMIC DNA]</scope>
    <source>
        <strain evidence="15">cv. WU1-14</strain>
    </source>
</reference>
<evidence type="ECO:0000256" key="8">
    <source>
        <dbReference type="ARBA" id="ARBA00022801"/>
    </source>
</evidence>
<evidence type="ECO:0000256" key="5">
    <source>
        <dbReference type="ARBA" id="ARBA00022512"/>
    </source>
</evidence>
<evidence type="ECO:0000256" key="10">
    <source>
        <dbReference type="ARBA" id="ARBA00047928"/>
    </source>
</evidence>
<keyword evidence="8 12" id="KW-0378">Hydrolase</keyword>
<evidence type="ECO:0000259" key="13">
    <source>
        <dbReference type="Pfam" id="PF01095"/>
    </source>
</evidence>
<comment type="subcellular location">
    <subcellularLocation>
        <location evidence="1">Secreted</location>
        <location evidence="1">Cell wall</location>
    </subcellularLocation>
</comment>
<dbReference type="InterPro" id="IPR011050">
    <property type="entry name" value="Pectin_lyase_fold/virulence"/>
</dbReference>
<dbReference type="SUPFAM" id="SSF51126">
    <property type="entry name" value="Pectin lyase-like"/>
    <property type="match status" value="1"/>
</dbReference>
<feature type="domain" description="Pectinesterase catalytic" evidence="13">
    <location>
        <begin position="83"/>
        <end position="368"/>
    </location>
</feature>
<dbReference type="Pfam" id="PF01095">
    <property type="entry name" value="Pectinesterase"/>
    <property type="match status" value="1"/>
</dbReference>
<dbReference type="EMBL" id="JXTB01000046">
    <property type="protein sequence ID" value="PON71087.1"/>
    <property type="molecule type" value="Genomic_DNA"/>
</dbReference>
<dbReference type="InterPro" id="IPR000070">
    <property type="entry name" value="Pectinesterase_cat"/>
</dbReference>
<gene>
    <name evidence="14" type="ORF">PanWU01x14_075260</name>
</gene>
<keyword evidence="7" id="KW-0732">Signal</keyword>
<proteinExistence type="inferred from homology"/>
<evidence type="ECO:0000256" key="2">
    <source>
        <dbReference type="ARBA" id="ARBA00005184"/>
    </source>
</evidence>
<dbReference type="InterPro" id="IPR012334">
    <property type="entry name" value="Pectin_lyas_fold"/>
</dbReference>